<dbReference type="Gramene" id="TVU18372">
    <property type="protein sequence ID" value="TVU18372"/>
    <property type="gene ID" value="EJB05_34463"/>
</dbReference>
<evidence type="ECO:0000313" key="3">
    <source>
        <dbReference type="Proteomes" id="UP000324897"/>
    </source>
</evidence>
<protein>
    <submittedName>
        <fullName evidence="2">Uncharacterized protein</fullName>
    </submittedName>
</protein>
<keyword evidence="3" id="KW-1185">Reference proteome</keyword>
<organism evidence="2 3">
    <name type="scientific">Eragrostis curvula</name>
    <name type="common">weeping love grass</name>
    <dbReference type="NCBI Taxonomy" id="38414"/>
    <lineage>
        <taxon>Eukaryota</taxon>
        <taxon>Viridiplantae</taxon>
        <taxon>Streptophyta</taxon>
        <taxon>Embryophyta</taxon>
        <taxon>Tracheophyta</taxon>
        <taxon>Spermatophyta</taxon>
        <taxon>Magnoliopsida</taxon>
        <taxon>Liliopsida</taxon>
        <taxon>Poales</taxon>
        <taxon>Poaceae</taxon>
        <taxon>PACMAD clade</taxon>
        <taxon>Chloridoideae</taxon>
        <taxon>Eragrostideae</taxon>
        <taxon>Eragrostidinae</taxon>
        <taxon>Eragrostis</taxon>
    </lineage>
</organism>
<accession>A0A5J9U3S5</accession>
<evidence type="ECO:0000256" key="1">
    <source>
        <dbReference type="SAM" id="MobiDB-lite"/>
    </source>
</evidence>
<gene>
    <name evidence="2" type="ORF">EJB05_34463</name>
</gene>
<feature type="region of interest" description="Disordered" evidence="1">
    <location>
        <begin position="93"/>
        <end position="121"/>
    </location>
</feature>
<name>A0A5J9U3S5_9POAL</name>
<evidence type="ECO:0000313" key="2">
    <source>
        <dbReference type="EMBL" id="TVU18372.1"/>
    </source>
</evidence>
<dbReference type="EMBL" id="RWGY01000029">
    <property type="protein sequence ID" value="TVU18372.1"/>
    <property type="molecule type" value="Genomic_DNA"/>
</dbReference>
<reference evidence="2 3" key="1">
    <citation type="journal article" date="2019" name="Sci. Rep.">
        <title>A high-quality genome of Eragrostis curvula grass provides insights into Poaceae evolution and supports new strategies to enhance forage quality.</title>
        <authorList>
            <person name="Carballo J."/>
            <person name="Santos B.A.C.M."/>
            <person name="Zappacosta D."/>
            <person name="Garbus I."/>
            <person name="Selva J.P."/>
            <person name="Gallo C.A."/>
            <person name="Diaz A."/>
            <person name="Albertini E."/>
            <person name="Caccamo M."/>
            <person name="Echenique V."/>
        </authorList>
    </citation>
    <scope>NUCLEOTIDE SEQUENCE [LARGE SCALE GENOMIC DNA]</scope>
    <source>
        <strain evidence="3">cv. Victoria</strain>
        <tissue evidence="2">Leaf</tissue>
    </source>
</reference>
<sequence length="121" mass="13084">MKNSVFGAMPDNVIASSYGISRDDATELKSNSAFAPRYHQTSNAGFKRGNVHPQELVDHFAELDRLTGRLSLVETPTEPVPLAVVSPGVIIISDDEDSGDRSVRPSQGSEVASRTRSNTKK</sequence>
<feature type="non-terminal residue" evidence="2">
    <location>
        <position position="1"/>
    </location>
</feature>
<proteinExistence type="predicted"/>
<comment type="caution">
    <text evidence="2">The sequence shown here is derived from an EMBL/GenBank/DDBJ whole genome shotgun (WGS) entry which is preliminary data.</text>
</comment>
<dbReference type="Proteomes" id="UP000324897">
    <property type="component" value="Chromosome 7"/>
</dbReference>
<feature type="compositionally biased region" description="Polar residues" evidence="1">
    <location>
        <begin position="104"/>
        <end position="121"/>
    </location>
</feature>
<dbReference type="AlphaFoldDB" id="A0A5J9U3S5"/>